<dbReference type="SMART" id="SM00320">
    <property type="entry name" value="WD40"/>
    <property type="match status" value="4"/>
</dbReference>
<dbReference type="Pfam" id="PF12894">
    <property type="entry name" value="ANAPC4_WD40"/>
    <property type="match status" value="1"/>
</dbReference>
<protein>
    <submittedName>
        <fullName evidence="2">Anaphase-promoting complex subunit 4 WD40 domain-containing protein</fullName>
    </submittedName>
</protein>
<dbReference type="InterPro" id="IPR024977">
    <property type="entry name" value="Apc4-like_WD40_dom"/>
</dbReference>
<proteinExistence type="predicted"/>
<dbReference type="InterPro" id="IPR001680">
    <property type="entry name" value="WD40_rpt"/>
</dbReference>
<organism evidence="2 3">
    <name type="scientific">Methylocapsa palsarum</name>
    <dbReference type="NCBI Taxonomy" id="1612308"/>
    <lineage>
        <taxon>Bacteria</taxon>
        <taxon>Pseudomonadati</taxon>
        <taxon>Pseudomonadota</taxon>
        <taxon>Alphaproteobacteria</taxon>
        <taxon>Hyphomicrobiales</taxon>
        <taxon>Beijerinckiaceae</taxon>
        <taxon>Methylocapsa</taxon>
    </lineage>
</organism>
<evidence type="ECO:0000313" key="2">
    <source>
        <dbReference type="EMBL" id="SFK66832.1"/>
    </source>
</evidence>
<evidence type="ECO:0000259" key="1">
    <source>
        <dbReference type="Pfam" id="PF12894"/>
    </source>
</evidence>
<dbReference type="SUPFAM" id="SSF63829">
    <property type="entry name" value="Calcium-dependent phosphotriesterase"/>
    <property type="match status" value="1"/>
</dbReference>
<dbReference type="OrthoDB" id="9814620at2"/>
<dbReference type="InterPro" id="IPR015943">
    <property type="entry name" value="WD40/YVTN_repeat-like_dom_sf"/>
</dbReference>
<sequence>MAASTNSLTANVTPFDAGAPVTAAAFVGDAPALALGDGCVLLGAPGEAKRIAAHPGAGILIAAQAGKSKLVTGGDDGRVVVTAGDGSVEEIAHEKGRWIDALAARDDGAMAWAAGKDVRARDAKGEIKTFAAPTTVRGLVFFPKGYRLALAHYNGVTLWFPNAPASLERLEWKGSHLDVTVSPDARFVVTSMQENALHGWRMADKKDMRLSGYPAKTRSVSWSFDGAWLATSGAEGGVVWPFKDKEGPMNKAPKECGVRRARITCVSFHPKALVLALGYEDGFVLLCRITDAAEILVRGHREGAQAAITALAWDGAGRRLLFGAVDGAAGLLDMPAQ</sequence>
<dbReference type="AlphaFoldDB" id="A0A1I4BDE5"/>
<dbReference type="Pfam" id="PF00400">
    <property type="entry name" value="WD40"/>
    <property type="match status" value="1"/>
</dbReference>
<dbReference type="PANTHER" id="PTHR19879">
    <property type="entry name" value="TRANSCRIPTION INITIATION FACTOR TFIID"/>
    <property type="match status" value="1"/>
</dbReference>
<dbReference type="STRING" id="1612308.SAMN05444581_11470"/>
<gene>
    <name evidence="2" type="ORF">SAMN05444581_11470</name>
</gene>
<dbReference type="RefSeq" id="WP_091684956.1">
    <property type="nucleotide sequence ID" value="NZ_FOSN01000014.1"/>
</dbReference>
<dbReference type="PANTHER" id="PTHR19879:SF9">
    <property type="entry name" value="TRANSCRIPTION INITIATION FACTOR TFIID SUBUNIT 5"/>
    <property type="match status" value="1"/>
</dbReference>
<reference evidence="2 3" key="1">
    <citation type="submission" date="2016-10" db="EMBL/GenBank/DDBJ databases">
        <authorList>
            <person name="de Groot N.N."/>
        </authorList>
    </citation>
    <scope>NUCLEOTIDE SEQUENCE [LARGE SCALE GENOMIC DNA]</scope>
    <source>
        <strain evidence="2 3">NE2</strain>
    </source>
</reference>
<keyword evidence="3" id="KW-1185">Reference proteome</keyword>
<evidence type="ECO:0000313" key="3">
    <source>
        <dbReference type="Proteomes" id="UP000198755"/>
    </source>
</evidence>
<accession>A0A1I4BDE5</accession>
<dbReference type="Gene3D" id="2.130.10.10">
    <property type="entry name" value="YVTN repeat-like/Quinoprotein amine dehydrogenase"/>
    <property type="match status" value="2"/>
</dbReference>
<dbReference type="EMBL" id="FOSN01000014">
    <property type="protein sequence ID" value="SFK66832.1"/>
    <property type="molecule type" value="Genomic_DNA"/>
</dbReference>
<name>A0A1I4BDE5_9HYPH</name>
<feature type="domain" description="Anaphase-promoting complex subunit 4-like WD40" evidence="1">
    <location>
        <begin position="267"/>
        <end position="334"/>
    </location>
</feature>
<dbReference type="Proteomes" id="UP000198755">
    <property type="component" value="Unassembled WGS sequence"/>
</dbReference>